<dbReference type="EMBL" id="FTOL01000009">
    <property type="protein sequence ID" value="SIT21352.1"/>
    <property type="molecule type" value="Genomic_DNA"/>
</dbReference>
<evidence type="ECO:0000313" key="2">
    <source>
        <dbReference type="Proteomes" id="UP000186744"/>
    </source>
</evidence>
<gene>
    <name evidence="1" type="ORF">SAMN05421786_10997</name>
</gene>
<dbReference type="Proteomes" id="UP000186744">
    <property type="component" value="Unassembled WGS sequence"/>
</dbReference>
<sequence length="53" mass="6344">MYIFYTPLSIKCKQSETTHILMITQFSFNFATSKKHNLNKDRSRYNISNLLKK</sequence>
<evidence type="ECO:0000313" key="1">
    <source>
        <dbReference type="EMBL" id="SIT21352.1"/>
    </source>
</evidence>
<name>A0A1N7QEQ9_9FLAO</name>
<dbReference type="AlphaFoldDB" id="A0A1N7QEQ9"/>
<accession>A0A1N7QEQ9</accession>
<keyword evidence="2" id="KW-1185">Reference proteome</keyword>
<proteinExistence type="predicted"/>
<protein>
    <submittedName>
        <fullName evidence="1">Uncharacterized protein</fullName>
    </submittedName>
</protein>
<reference evidence="2" key="1">
    <citation type="submission" date="2017-01" db="EMBL/GenBank/DDBJ databases">
        <authorList>
            <person name="Varghese N."/>
            <person name="Submissions S."/>
        </authorList>
    </citation>
    <scope>NUCLEOTIDE SEQUENCE [LARGE SCALE GENOMIC DNA]</scope>
    <source>
        <strain evidence="2">DSM 18017</strain>
    </source>
</reference>
<organism evidence="1 2">
    <name type="scientific">Chryseobacterium ureilyticum</name>
    <dbReference type="NCBI Taxonomy" id="373668"/>
    <lineage>
        <taxon>Bacteria</taxon>
        <taxon>Pseudomonadati</taxon>
        <taxon>Bacteroidota</taxon>
        <taxon>Flavobacteriia</taxon>
        <taxon>Flavobacteriales</taxon>
        <taxon>Weeksellaceae</taxon>
        <taxon>Chryseobacterium group</taxon>
        <taxon>Chryseobacterium</taxon>
    </lineage>
</organism>